<dbReference type="SMART" id="SM00355">
    <property type="entry name" value="ZnF_C2H2"/>
    <property type="match status" value="3"/>
</dbReference>
<feature type="compositionally biased region" description="Polar residues" evidence="9">
    <location>
        <begin position="89"/>
        <end position="102"/>
    </location>
</feature>
<keyword evidence="5" id="KW-0862">Zinc</keyword>
<keyword evidence="3" id="KW-0677">Repeat</keyword>
<dbReference type="Pfam" id="PF13909">
    <property type="entry name" value="zf-H2C2_5"/>
    <property type="match status" value="1"/>
</dbReference>
<dbReference type="OrthoDB" id="8117402at2759"/>
<dbReference type="SUPFAM" id="SSF57667">
    <property type="entry name" value="beta-beta-alpha zinc fingers"/>
    <property type="match status" value="2"/>
</dbReference>
<dbReference type="OMA" id="KCAGECK"/>
<evidence type="ECO:0000256" key="4">
    <source>
        <dbReference type="ARBA" id="ARBA00022771"/>
    </source>
</evidence>
<dbReference type="InterPro" id="IPR036236">
    <property type="entry name" value="Znf_C2H2_sf"/>
</dbReference>
<dbReference type="RefSeq" id="XP_047741560.1">
    <property type="nucleotide sequence ID" value="XM_047885604.1"/>
</dbReference>
<feature type="domain" description="C2H2-type" evidence="10">
    <location>
        <begin position="274"/>
        <end position="302"/>
    </location>
</feature>
<comment type="similarity">
    <text evidence="7">Belongs to the snail C2H2-type zinc-finger protein family.</text>
</comment>
<dbReference type="PANTHER" id="PTHR24388:SF54">
    <property type="entry name" value="PROTEIN ESCARGOT"/>
    <property type="match status" value="1"/>
</dbReference>
<reference evidence="12" key="1">
    <citation type="submission" date="2025-08" db="UniProtKB">
        <authorList>
            <consortium name="RefSeq"/>
        </authorList>
    </citation>
    <scope>IDENTIFICATION</scope>
    <source>
        <tissue evidence="12">Whole organism</tissue>
    </source>
</reference>
<evidence type="ECO:0000313" key="12">
    <source>
        <dbReference type="RefSeq" id="XP_047741560.1"/>
    </source>
</evidence>
<keyword evidence="11" id="KW-1185">Reference proteome</keyword>
<dbReference type="InterPro" id="IPR050527">
    <property type="entry name" value="Snail/Krueppel_Znf"/>
</dbReference>
<keyword evidence="4 8" id="KW-0863">Zinc-finger</keyword>
<keyword evidence="6" id="KW-0539">Nucleus</keyword>
<evidence type="ECO:0000256" key="6">
    <source>
        <dbReference type="ARBA" id="ARBA00023242"/>
    </source>
</evidence>
<dbReference type="InterPro" id="IPR013087">
    <property type="entry name" value="Znf_C2H2_type"/>
</dbReference>
<dbReference type="FunFam" id="3.30.160.60:FF:001967">
    <property type="entry name" value="Ras-responsive element-binding protein"/>
    <property type="match status" value="1"/>
</dbReference>
<dbReference type="GO" id="GO:0000981">
    <property type="term" value="F:DNA-binding transcription factor activity, RNA polymerase II-specific"/>
    <property type="evidence" value="ECO:0007669"/>
    <property type="project" value="TreeGrafter"/>
</dbReference>
<organism evidence="11 12">
    <name type="scientific">Hyalella azteca</name>
    <name type="common">Amphipod</name>
    <dbReference type="NCBI Taxonomy" id="294128"/>
    <lineage>
        <taxon>Eukaryota</taxon>
        <taxon>Metazoa</taxon>
        <taxon>Ecdysozoa</taxon>
        <taxon>Arthropoda</taxon>
        <taxon>Crustacea</taxon>
        <taxon>Multicrustacea</taxon>
        <taxon>Malacostraca</taxon>
        <taxon>Eumalacostraca</taxon>
        <taxon>Peracarida</taxon>
        <taxon>Amphipoda</taxon>
        <taxon>Senticaudata</taxon>
        <taxon>Talitrida</taxon>
        <taxon>Talitroidea</taxon>
        <taxon>Hyalellidae</taxon>
        <taxon>Hyalella</taxon>
    </lineage>
</organism>
<evidence type="ECO:0000256" key="3">
    <source>
        <dbReference type="ARBA" id="ARBA00022737"/>
    </source>
</evidence>
<evidence type="ECO:0000256" key="1">
    <source>
        <dbReference type="ARBA" id="ARBA00004123"/>
    </source>
</evidence>
<feature type="region of interest" description="Disordered" evidence="9">
    <location>
        <begin position="75"/>
        <end position="154"/>
    </location>
</feature>
<gene>
    <name evidence="12" type="primary">LOC125179539</name>
</gene>
<feature type="domain" description="C2H2-type" evidence="10">
    <location>
        <begin position="245"/>
        <end position="273"/>
    </location>
</feature>
<dbReference type="KEGG" id="hazt:125179539"/>
<dbReference type="PROSITE" id="PS50157">
    <property type="entry name" value="ZINC_FINGER_C2H2_2"/>
    <property type="match status" value="3"/>
</dbReference>
<evidence type="ECO:0000256" key="9">
    <source>
        <dbReference type="SAM" id="MobiDB-lite"/>
    </source>
</evidence>
<feature type="domain" description="C2H2-type" evidence="10">
    <location>
        <begin position="216"/>
        <end position="244"/>
    </location>
</feature>
<proteinExistence type="inferred from homology"/>
<dbReference type="Proteomes" id="UP000694843">
    <property type="component" value="Unplaced"/>
</dbReference>
<protein>
    <submittedName>
        <fullName evidence="12">Zinc finger protein 425-like</fullName>
    </submittedName>
</protein>
<sequence length="355" mass="39443">MEAQVQVHDAYPNSSLNIPLLFPNQFGQGGSAPASGDADGDDDVSGASSSQQHIRIGCPQHGFVSAGASDLHQNIDLEHPASGPHPCTEETSSSGSGLQQNIDLDHPVSGPHRYCEDSSSSGSGLHKNIDLEHPASGPHRCSEDSSSSGSGLQQHNNTLYSTETFFKFPEVNLQQHIKSRHPQRNARKFSLSKCAGECKEILHKCHLSKRSSVEKFCCSKCDYVFTTKGNFKRHFLSKHSTEKPFQCCMCDYAFTTRWKLKSHFLSKHSTEKPFQCSECDFVCTTKGNLKRHLLFEHSTKKPFQCSECDYACTKNTMEKADPPPALKVPAIYIKEEPEDETEECAEREIQSEINK</sequence>
<dbReference type="PANTHER" id="PTHR24388">
    <property type="entry name" value="ZINC FINGER PROTEIN"/>
    <property type="match status" value="1"/>
</dbReference>
<dbReference type="AlphaFoldDB" id="A0A979FWC3"/>
<dbReference type="GO" id="GO:0008270">
    <property type="term" value="F:zinc ion binding"/>
    <property type="evidence" value="ECO:0007669"/>
    <property type="project" value="UniProtKB-KW"/>
</dbReference>
<evidence type="ECO:0000259" key="10">
    <source>
        <dbReference type="PROSITE" id="PS50157"/>
    </source>
</evidence>
<evidence type="ECO:0000256" key="2">
    <source>
        <dbReference type="ARBA" id="ARBA00022723"/>
    </source>
</evidence>
<dbReference type="GeneID" id="125179539"/>
<evidence type="ECO:0000256" key="8">
    <source>
        <dbReference type="PROSITE-ProRule" id="PRU00042"/>
    </source>
</evidence>
<dbReference type="Gene3D" id="3.30.160.60">
    <property type="entry name" value="Classic Zinc Finger"/>
    <property type="match status" value="3"/>
</dbReference>
<dbReference type="PROSITE" id="PS00028">
    <property type="entry name" value="ZINC_FINGER_C2H2_1"/>
    <property type="match status" value="3"/>
</dbReference>
<comment type="subcellular location">
    <subcellularLocation>
        <location evidence="1">Nucleus</location>
    </subcellularLocation>
</comment>
<evidence type="ECO:0000313" key="11">
    <source>
        <dbReference type="Proteomes" id="UP000694843"/>
    </source>
</evidence>
<evidence type="ECO:0000256" key="7">
    <source>
        <dbReference type="ARBA" id="ARBA00037948"/>
    </source>
</evidence>
<evidence type="ECO:0000256" key="5">
    <source>
        <dbReference type="ARBA" id="ARBA00022833"/>
    </source>
</evidence>
<accession>A0A979FWC3</accession>
<dbReference type="GO" id="GO:0000978">
    <property type="term" value="F:RNA polymerase II cis-regulatory region sequence-specific DNA binding"/>
    <property type="evidence" value="ECO:0007669"/>
    <property type="project" value="TreeGrafter"/>
</dbReference>
<dbReference type="GO" id="GO:0005634">
    <property type="term" value="C:nucleus"/>
    <property type="evidence" value="ECO:0007669"/>
    <property type="project" value="UniProtKB-SubCell"/>
</dbReference>
<name>A0A979FWC3_HYAAZ</name>
<feature type="region of interest" description="Disordered" evidence="9">
    <location>
        <begin position="27"/>
        <end position="53"/>
    </location>
</feature>
<keyword evidence="2" id="KW-0479">Metal-binding</keyword>